<evidence type="ECO:0000313" key="6">
    <source>
        <dbReference type="Proteomes" id="UP000503264"/>
    </source>
</evidence>
<evidence type="ECO:0000259" key="4">
    <source>
        <dbReference type="Pfam" id="PF00535"/>
    </source>
</evidence>
<keyword evidence="6" id="KW-1185">Reference proteome</keyword>
<dbReference type="GO" id="GO:0016758">
    <property type="term" value="F:hexosyltransferase activity"/>
    <property type="evidence" value="ECO:0007669"/>
    <property type="project" value="UniProtKB-ARBA"/>
</dbReference>
<sequence length="321" mass="37326">MKKISIIIPIYNSSSFLQRCVTSLLEQDFKDIEYIFINDACTDDSMSILEKTIKTGGGVGYDFKIINHLQNKGSQQTRKTGLDNASGEYVLFADSDDFYEQGMISEMINLAITQNADMVVCDMIFEYKNRQIYVREKYNKLRENEHLKALIGGFILPSLPNKLIKRDLLKDIKFANFSYGEDQYLMAQIFNIVKKVAYIPKPFFHYNKLNKNSLSTKINQRTIDDLKLMHLNLLDFLESIGANSEIIKLHRARLIKIVFYNVETNLINALKRIDKKAVNIFLILSSKNYTFVQKIVSSLPFFGLEFLFRIVRQIFRNTRKN</sequence>
<keyword evidence="3" id="KW-0472">Membrane</keyword>
<proteinExistence type="predicted"/>
<feature type="domain" description="Glycosyltransferase 2-like" evidence="4">
    <location>
        <begin position="5"/>
        <end position="172"/>
    </location>
</feature>
<dbReference type="InterPro" id="IPR029044">
    <property type="entry name" value="Nucleotide-diphossugar_trans"/>
</dbReference>
<keyword evidence="1" id="KW-0328">Glycosyltransferase</keyword>
<dbReference type="PANTHER" id="PTHR22916:SF51">
    <property type="entry name" value="GLYCOSYLTRANSFERASE EPSH-RELATED"/>
    <property type="match status" value="1"/>
</dbReference>
<dbReference type="SUPFAM" id="SSF53448">
    <property type="entry name" value="Nucleotide-diphospho-sugar transferases"/>
    <property type="match status" value="1"/>
</dbReference>
<dbReference type="PANTHER" id="PTHR22916">
    <property type="entry name" value="GLYCOSYLTRANSFERASE"/>
    <property type="match status" value="1"/>
</dbReference>
<dbReference type="Proteomes" id="UP000503264">
    <property type="component" value="Chromosome"/>
</dbReference>
<organism evidence="5 6">
    <name type="scientific">Campylobacter mucosalis CCUG 21559</name>
    <dbReference type="NCBI Taxonomy" id="1032067"/>
    <lineage>
        <taxon>Bacteria</taxon>
        <taxon>Pseudomonadati</taxon>
        <taxon>Campylobacterota</taxon>
        <taxon>Epsilonproteobacteria</taxon>
        <taxon>Campylobacterales</taxon>
        <taxon>Campylobacteraceae</taxon>
        <taxon>Campylobacter</taxon>
    </lineage>
</organism>
<keyword evidence="3" id="KW-1133">Transmembrane helix</keyword>
<dbReference type="Gene3D" id="3.90.550.10">
    <property type="entry name" value="Spore Coat Polysaccharide Biosynthesis Protein SpsA, Chain A"/>
    <property type="match status" value="1"/>
</dbReference>
<evidence type="ECO:0000313" key="5">
    <source>
        <dbReference type="EMBL" id="QCD45349.1"/>
    </source>
</evidence>
<keyword evidence="2 5" id="KW-0808">Transferase</keyword>
<evidence type="ECO:0000256" key="1">
    <source>
        <dbReference type="ARBA" id="ARBA00022676"/>
    </source>
</evidence>
<reference evidence="5 6" key="1">
    <citation type="submission" date="2016-07" db="EMBL/GenBank/DDBJ databases">
        <title>Comparative genomics of the Campylobacter concisus group.</title>
        <authorList>
            <person name="Miller W.G."/>
            <person name="Yee E."/>
            <person name="Chapman M.H."/>
            <person name="Huynh S."/>
            <person name="Bono J.L."/>
            <person name="On S.L.W."/>
            <person name="StLeger J."/>
            <person name="Foster G."/>
            <person name="Parker C.T."/>
        </authorList>
    </citation>
    <scope>NUCLEOTIDE SEQUENCE [LARGE SCALE GENOMIC DNA]</scope>
    <source>
        <strain evidence="5 6">CCUG 21559</strain>
    </source>
</reference>
<keyword evidence="3" id="KW-0812">Transmembrane</keyword>
<dbReference type="RefSeq" id="WP_171994107.1">
    <property type="nucleotide sequence ID" value="NZ_CP012542.1"/>
</dbReference>
<accession>A0A6G5QIB4</accession>
<dbReference type="AlphaFoldDB" id="A0A6G5QIB4"/>
<feature type="transmembrane region" description="Helical" evidence="3">
    <location>
        <begin position="291"/>
        <end position="311"/>
    </location>
</feature>
<dbReference type="Pfam" id="PF00535">
    <property type="entry name" value="Glycos_transf_2"/>
    <property type="match status" value="1"/>
</dbReference>
<gene>
    <name evidence="5" type="ORF">CMUC_1599</name>
</gene>
<dbReference type="EMBL" id="CP012542">
    <property type="protein sequence ID" value="QCD45349.1"/>
    <property type="molecule type" value="Genomic_DNA"/>
</dbReference>
<dbReference type="InterPro" id="IPR001173">
    <property type="entry name" value="Glyco_trans_2-like"/>
</dbReference>
<evidence type="ECO:0000256" key="2">
    <source>
        <dbReference type="ARBA" id="ARBA00022679"/>
    </source>
</evidence>
<evidence type="ECO:0000256" key="3">
    <source>
        <dbReference type="SAM" id="Phobius"/>
    </source>
</evidence>
<protein>
    <submittedName>
        <fullName evidence="5">Glycosyltransferase, family 2</fullName>
    </submittedName>
</protein>
<name>A0A6G5QIB4_9BACT</name>